<evidence type="ECO:0000256" key="8">
    <source>
        <dbReference type="ARBA" id="ARBA00023170"/>
    </source>
</evidence>
<keyword evidence="3" id="KW-0863">Zinc-finger</keyword>
<evidence type="ECO:0000256" key="3">
    <source>
        <dbReference type="ARBA" id="ARBA00022771"/>
    </source>
</evidence>
<gene>
    <name evidence="11" type="primary">WBGene00281389</name>
</gene>
<dbReference type="SMART" id="SM00399">
    <property type="entry name" value="ZnF_C4"/>
    <property type="match status" value="1"/>
</dbReference>
<dbReference type="Proteomes" id="UP000005239">
    <property type="component" value="Unassembled WGS sequence"/>
</dbReference>
<evidence type="ECO:0000256" key="4">
    <source>
        <dbReference type="ARBA" id="ARBA00022833"/>
    </source>
</evidence>
<evidence type="ECO:0000313" key="12">
    <source>
        <dbReference type="Proteomes" id="UP000005239"/>
    </source>
</evidence>
<evidence type="ECO:0000313" key="11">
    <source>
        <dbReference type="EnsemblMetazoa" id="PPA43020.1"/>
    </source>
</evidence>
<name>A0A2A6B351_PRIPA</name>
<reference evidence="11" key="2">
    <citation type="submission" date="2022-06" db="UniProtKB">
        <authorList>
            <consortium name="EnsemblMetazoa"/>
        </authorList>
    </citation>
    <scope>IDENTIFICATION</scope>
    <source>
        <strain evidence="11">PS312</strain>
    </source>
</reference>
<accession>A0A2A6B351</accession>
<dbReference type="SUPFAM" id="SSF57716">
    <property type="entry name" value="Glucocorticoid receptor-like (DNA-binding domain)"/>
    <property type="match status" value="2"/>
</dbReference>
<comment type="similarity">
    <text evidence="1">Belongs to the nuclear hormone receptor family.</text>
</comment>
<evidence type="ECO:0000256" key="7">
    <source>
        <dbReference type="ARBA" id="ARBA00023163"/>
    </source>
</evidence>
<dbReference type="SUPFAM" id="SSF48508">
    <property type="entry name" value="Nuclear receptor ligand-binding domain"/>
    <property type="match status" value="1"/>
</dbReference>
<dbReference type="GO" id="GO:0000978">
    <property type="term" value="F:RNA polymerase II cis-regulatory region sequence-specific DNA binding"/>
    <property type="evidence" value="ECO:0000318"/>
    <property type="project" value="GO_Central"/>
</dbReference>
<feature type="region of interest" description="Disordered" evidence="10">
    <location>
        <begin position="1"/>
        <end position="28"/>
    </location>
</feature>
<evidence type="ECO:0000256" key="9">
    <source>
        <dbReference type="ARBA" id="ARBA00023242"/>
    </source>
</evidence>
<accession>A0A8R1Z2B7</accession>
<keyword evidence="6" id="KW-0238">DNA-binding</keyword>
<dbReference type="Pfam" id="PF00105">
    <property type="entry name" value="zf-C4"/>
    <property type="match status" value="2"/>
</dbReference>
<organism evidence="11 12">
    <name type="scientific">Pristionchus pacificus</name>
    <name type="common">Parasitic nematode worm</name>
    <dbReference type="NCBI Taxonomy" id="54126"/>
    <lineage>
        <taxon>Eukaryota</taxon>
        <taxon>Metazoa</taxon>
        <taxon>Ecdysozoa</taxon>
        <taxon>Nematoda</taxon>
        <taxon>Chromadorea</taxon>
        <taxon>Rhabditida</taxon>
        <taxon>Rhabditina</taxon>
        <taxon>Diplogasteromorpha</taxon>
        <taxon>Diplogasteroidea</taxon>
        <taxon>Neodiplogasteridae</taxon>
        <taxon>Pristionchus</taxon>
    </lineage>
</organism>
<dbReference type="Gene3D" id="3.30.50.10">
    <property type="entry name" value="Erythroid Transcription Factor GATA-1, subunit A"/>
    <property type="match status" value="1"/>
</dbReference>
<evidence type="ECO:0000256" key="5">
    <source>
        <dbReference type="ARBA" id="ARBA00023015"/>
    </source>
</evidence>
<proteinExistence type="inferred from homology"/>
<feature type="compositionally biased region" description="Polar residues" evidence="10">
    <location>
        <begin position="16"/>
        <end position="28"/>
    </location>
</feature>
<keyword evidence="2" id="KW-0479">Metal-binding</keyword>
<dbReference type="InterPro" id="IPR001628">
    <property type="entry name" value="Znf_hrmn_rcpt"/>
</dbReference>
<dbReference type="InterPro" id="IPR050274">
    <property type="entry name" value="Nuclear_hormone_rcpt_NR2"/>
</dbReference>
<dbReference type="InterPro" id="IPR013088">
    <property type="entry name" value="Znf_NHR/GATA"/>
</dbReference>
<dbReference type="GO" id="GO:0006357">
    <property type="term" value="P:regulation of transcription by RNA polymerase II"/>
    <property type="evidence" value="ECO:0000318"/>
    <property type="project" value="GO_Central"/>
</dbReference>
<dbReference type="InterPro" id="IPR035500">
    <property type="entry name" value="NHR-like_dom_sf"/>
</dbReference>
<evidence type="ECO:0000256" key="10">
    <source>
        <dbReference type="SAM" id="MobiDB-lite"/>
    </source>
</evidence>
<keyword evidence="5" id="KW-0805">Transcription regulation</keyword>
<dbReference type="AlphaFoldDB" id="A0A2A6B351"/>
<sequence length="764" mass="84429">MLYGPSGKRLAENSKQDGNSQGPITMTKNNGEAHETRLLCVICGSLAAGVYYKVRSCDGCRSFFRRMIQSGQRNHACLDRENRTIAECRGFAEHLKCYCARNFSQNKLQKVPICVVSSCWDAALIPLEQSTDNCKERQIASLLHADVAHENSRLSKYESIAEQSLSIASVLSTATVNHNHLNHLNQVNHIQCAIILRSALVLTTFTSSFTSFIKSTHPEADNPSNNDLRVLQVIHRINLSVEEASLVKALIVCNPAIEGICAADLRILKDESEAYGTMLFRVLLVPSIALIPLSIEGREMGIGTLARSQQITTAIASPEISLRESLTFIPVTPPLMQFQNGVSNCDTQPSSLRKKDMLSTDLASAIEYIKSFEFFPALSTESVDVDELERACPNQLHICIFLFNQRIQEKCALFLLLHRFGHRLLLVILGKETTSCPLLDDVIMPSNIMAKNNTDQTAQVTPLVCVICGNLAAGVRSCDGCRSFFRRMIHGGLRNDACRQKPTANGADSVCVCWRACGLGTFEKFATFVFRFRAWLSKYEPNSEQRLTLASVLSTATVHNHANHTNHVNHVNHANHANHAIQIESSARRKKDRPGADLSCAVEYIKTFEFFSSLARVSKRAIILRSALVLTNFTSSFSSYIKSSNRDDPNLSNSREIQAMNRIALCDQEAAIVKALIVSNPAIEGIAPADLPILKAESGAYGTMLFRVMQERRGARAPVVYIEVMALIEGLLHQAQKQKNQHLLLSLLGQAGIDCPLLDEVMSS</sequence>
<evidence type="ECO:0000256" key="1">
    <source>
        <dbReference type="ARBA" id="ARBA00005993"/>
    </source>
</evidence>
<dbReference type="GO" id="GO:0004879">
    <property type="term" value="F:nuclear receptor activity"/>
    <property type="evidence" value="ECO:0000318"/>
    <property type="project" value="GO_Central"/>
</dbReference>
<keyword evidence="12" id="KW-1185">Reference proteome</keyword>
<dbReference type="PRINTS" id="PR00047">
    <property type="entry name" value="STROIDFINGER"/>
</dbReference>
<dbReference type="EnsemblMetazoa" id="PPA43020.1">
    <property type="protein sequence ID" value="PPA43020.1"/>
    <property type="gene ID" value="WBGene00281389"/>
</dbReference>
<dbReference type="PROSITE" id="PS00031">
    <property type="entry name" value="NUCLEAR_REC_DBD_1"/>
    <property type="match status" value="1"/>
</dbReference>
<keyword evidence="4" id="KW-0862">Zinc</keyword>
<dbReference type="GO" id="GO:0030154">
    <property type="term" value="P:cell differentiation"/>
    <property type="evidence" value="ECO:0000318"/>
    <property type="project" value="GO_Central"/>
</dbReference>
<evidence type="ECO:0000256" key="2">
    <source>
        <dbReference type="ARBA" id="ARBA00022723"/>
    </source>
</evidence>
<keyword evidence="7" id="KW-0804">Transcription</keyword>
<evidence type="ECO:0000256" key="6">
    <source>
        <dbReference type="ARBA" id="ARBA00023125"/>
    </source>
</evidence>
<protein>
    <submittedName>
        <fullName evidence="11">Nuclear receptor</fullName>
    </submittedName>
</protein>
<keyword evidence="9" id="KW-0539">Nucleus</keyword>
<reference evidence="12" key="1">
    <citation type="journal article" date="2008" name="Nat. Genet.">
        <title>The Pristionchus pacificus genome provides a unique perspective on nematode lifestyle and parasitism.</title>
        <authorList>
            <person name="Dieterich C."/>
            <person name="Clifton S.W."/>
            <person name="Schuster L.N."/>
            <person name="Chinwalla A."/>
            <person name="Delehaunty K."/>
            <person name="Dinkelacker I."/>
            <person name="Fulton L."/>
            <person name="Fulton R."/>
            <person name="Godfrey J."/>
            <person name="Minx P."/>
            <person name="Mitreva M."/>
            <person name="Roeseler W."/>
            <person name="Tian H."/>
            <person name="Witte H."/>
            <person name="Yang S.P."/>
            <person name="Wilson R.K."/>
            <person name="Sommer R.J."/>
        </authorList>
    </citation>
    <scope>NUCLEOTIDE SEQUENCE [LARGE SCALE GENOMIC DNA]</scope>
    <source>
        <strain evidence="12">PS312</strain>
    </source>
</reference>
<dbReference type="PANTHER" id="PTHR24083">
    <property type="entry name" value="NUCLEAR HORMONE RECEPTOR"/>
    <property type="match status" value="1"/>
</dbReference>
<dbReference type="GO" id="GO:0008270">
    <property type="term" value="F:zinc ion binding"/>
    <property type="evidence" value="ECO:0007669"/>
    <property type="project" value="UniProtKB-KW"/>
</dbReference>
<dbReference type="PROSITE" id="PS51030">
    <property type="entry name" value="NUCLEAR_REC_DBD_2"/>
    <property type="match status" value="1"/>
</dbReference>
<keyword evidence="8" id="KW-0675">Receptor</keyword>